<dbReference type="InterPro" id="IPR035979">
    <property type="entry name" value="RBD_domain_sf"/>
</dbReference>
<evidence type="ECO:0000256" key="2">
    <source>
        <dbReference type="ARBA" id="ARBA00022540"/>
    </source>
</evidence>
<evidence type="ECO:0000256" key="6">
    <source>
        <dbReference type="PROSITE-ProRule" id="PRU00176"/>
    </source>
</evidence>
<dbReference type="PIRSF" id="PIRSF037949">
    <property type="entry name" value="Transl_init_eIF-3_RNA-bind"/>
    <property type="match status" value="1"/>
</dbReference>
<comment type="subunit">
    <text evidence="5">Component of the eukaryotic translation initiation factor 3 (eIF-3) complex.</text>
</comment>
<keyword evidence="10" id="KW-1185">Reference proteome</keyword>
<evidence type="ECO:0000313" key="10">
    <source>
        <dbReference type="Proteomes" id="UP000094565"/>
    </source>
</evidence>
<dbReference type="Proteomes" id="UP000094565">
    <property type="component" value="Chromosome 4"/>
</dbReference>
<dbReference type="Pfam" id="PF00076">
    <property type="entry name" value="RRM_1"/>
    <property type="match status" value="1"/>
</dbReference>
<keyword evidence="4 5" id="KW-0648">Protein biosynthesis</keyword>
<reference evidence="9 10" key="1">
    <citation type="submission" date="2016-02" db="EMBL/GenBank/DDBJ databases">
        <title>Comparative genomic and transcriptomic foundation for Pichia pastoris.</title>
        <authorList>
            <person name="Love K.R."/>
            <person name="Shah K.A."/>
            <person name="Whittaker C.A."/>
            <person name="Wu J."/>
            <person name="Bartlett M.C."/>
            <person name="Ma D."/>
            <person name="Leeson R.L."/>
            <person name="Priest M."/>
            <person name="Young S.K."/>
            <person name="Love J.C."/>
        </authorList>
    </citation>
    <scope>NUCLEOTIDE SEQUENCE [LARGE SCALE GENOMIC DNA]</scope>
    <source>
        <strain evidence="9 10">ATCC 28485</strain>
    </source>
</reference>
<accession>A0A1B2JHY1</accession>
<dbReference type="Pfam" id="PF12353">
    <property type="entry name" value="eIF3g"/>
    <property type="match status" value="1"/>
</dbReference>
<dbReference type="CDD" id="cd12408">
    <property type="entry name" value="RRM_eIF3G_like"/>
    <property type="match status" value="1"/>
</dbReference>
<evidence type="ECO:0000256" key="5">
    <source>
        <dbReference type="HAMAP-Rule" id="MF_03006"/>
    </source>
</evidence>
<proteinExistence type="inferred from homology"/>
<dbReference type="InterPro" id="IPR012677">
    <property type="entry name" value="Nucleotide-bd_a/b_plait_sf"/>
</dbReference>
<dbReference type="GO" id="GO:0003723">
    <property type="term" value="F:RNA binding"/>
    <property type="evidence" value="ECO:0007669"/>
    <property type="project" value="UniProtKB-UniRule"/>
</dbReference>
<feature type="domain" description="RRM" evidence="8">
    <location>
        <begin position="205"/>
        <end position="284"/>
    </location>
</feature>
<dbReference type="PANTHER" id="PTHR10352">
    <property type="entry name" value="EUKARYOTIC TRANSLATION INITIATION FACTOR 3 SUBUNIT G"/>
    <property type="match status" value="1"/>
</dbReference>
<evidence type="ECO:0000259" key="8">
    <source>
        <dbReference type="PROSITE" id="PS50102"/>
    </source>
</evidence>
<dbReference type="InterPro" id="IPR034240">
    <property type="entry name" value="eIF3G_RRM"/>
</dbReference>
<gene>
    <name evidence="5 9" type="primary">TIF35</name>
    <name evidence="9" type="ORF">ATY40_BA7504912</name>
</gene>
<dbReference type="EMBL" id="CP014587">
    <property type="protein sequence ID" value="ANZ77465.1"/>
    <property type="molecule type" value="Genomic_DNA"/>
</dbReference>
<evidence type="ECO:0000256" key="1">
    <source>
        <dbReference type="ARBA" id="ARBA00022490"/>
    </source>
</evidence>
<evidence type="ECO:0000313" key="9">
    <source>
        <dbReference type="EMBL" id="ANZ77465.1"/>
    </source>
</evidence>
<protein>
    <recommendedName>
        <fullName evidence="5">Eukaryotic translation initiation factor 3 subunit G</fullName>
        <shortName evidence="5">eIF3g</shortName>
    </recommendedName>
    <alternativeName>
        <fullName evidence="5">Eukaryotic translation initiation factor 3 RNA-binding subunit</fullName>
        <shortName evidence="5">eIF-3 RNA-binding subunit</shortName>
    </alternativeName>
    <alternativeName>
        <fullName evidence="5">Translation initiation factor eIF3 p33 subunit homolog</fullName>
        <shortName evidence="5">eIF3 p33 homolog</shortName>
    </alternativeName>
</protein>
<keyword evidence="1 5" id="KW-0963">Cytoplasm</keyword>
<dbReference type="Gene3D" id="3.30.70.330">
    <property type="match status" value="1"/>
</dbReference>
<feature type="compositionally biased region" description="Polar residues" evidence="7">
    <location>
        <begin position="14"/>
        <end position="24"/>
    </location>
</feature>
<comment type="similarity">
    <text evidence="5">Belongs to the eIF-3 subunit G family.</text>
</comment>
<dbReference type="GO" id="GO:0016282">
    <property type="term" value="C:eukaryotic 43S preinitiation complex"/>
    <property type="evidence" value="ECO:0007669"/>
    <property type="project" value="UniProtKB-UniRule"/>
</dbReference>
<comment type="subcellular location">
    <subcellularLocation>
        <location evidence="5">Cytoplasm</location>
    </subcellularLocation>
</comment>
<feature type="region of interest" description="Disordered" evidence="7">
    <location>
        <begin position="1"/>
        <end position="24"/>
    </location>
</feature>
<sequence length="288" mass="31654">MATAVAQNWADELPQTQVTDNGDGTKTVVSYTRNQQGKKVKITKRIRETIVKEEVVPAVAQRRKWSRFGEEKDNSTVGPDTRTTMLDDPIDVQFGEEARKRKEEEVKKRKQTEVTKSLVVCRLCQGDHFTTKCPFIGTLGVDPESNPNMSGNNGEAEGSTADVSGDSVGAGLGGSGSSYVPPHLRGRGGAMPRPGPGERIHDDSTTIRITQLNEVVDEQRLRMELCAPFGSITKATVVRNRETGRSKGVAFVAFETEQEAQLAIDRLNNRGYLSLILKVDWSKPKPKV</sequence>
<evidence type="ECO:0000256" key="4">
    <source>
        <dbReference type="ARBA" id="ARBA00022917"/>
    </source>
</evidence>
<organism evidence="9 10">
    <name type="scientific">Komagataella pastoris</name>
    <name type="common">Yeast</name>
    <name type="synonym">Pichia pastoris</name>
    <dbReference type="NCBI Taxonomy" id="4922"/>
    <lineage>
        <taxon>Eukaryota</taxon>
        <taxon>Fungi</taxon>
        <taxon>Dikarya</taxon>
        <taxon>Ascomycota</taxon>
        <taxon>Saccharomycotina</taxon>
        <taxon>Pichiomycetes</taxon>
        <taxon>Pichiales</taxon>
        <taxon>Pichiaceae</taxon>
        <taxon>Komagataella</taxon>
    </lineage>
</organism>
<dbReference type="PROSITE" id="PS50102">
    <property type="entry name" value="RRM"/>
    <property type="match status" value="1"/>
</dbReference>
<dbReference type="AlphaFoldDB" id="A0A1B2JHY1"/>
<dbReference type="SMART" id="SM00360">
    <property type="entry name" value="RRM"/>
    <property type="match status" value="1"/>
</dbReference>
<comment type="function">
    <text evidence="5">RNA-binding component of the eukaryotic translation initiation factor 3 (eIF-3) complex, which is involved in protein synthesis of a specialized repertoire of mRNAs and, together with other initiation factors, stimulates binding of mRNA and methionyl-tRNAi to the 40S ribosome. The eIF-3 complex specifically targets and initiates translation of a subset of mRNAs involved in cell proliferation. This subunit can bind 18S rRNA.</text>
</comment>
<dbReference type="InterPro" id="IPR024675">
    <property type="entry name" value="eIF3g_N"/>
</dbReference>
<dbReference type="CDD" id="cd12933">
    <property type="entry name" value="eIF3G"/>
    <property type="match status" value="1"/>
</dbReference>
<dbReference type="InterPro" id="IPR017334">
    <property type="entry name" value="eIF3_g"/>
</dbReference>
<evidence type="ECO:0000256" key="3">
    <source>
        <dbReference type="ARBA" id="ARBA00022884"/>
    </source>
</evidence>
<feature type="region of interest" description="Disordered" evidence="7">
    <location>
        <begin position="142"/>
        <end position="204"/>
    </location>
</feature>
<dbReference type="GO" id="GO:0005852">
    <property type="term" value="C:eukaryotic translation initiation factor 3 complex"/>
    <property type="evidence" value="ECO:0007669"/>
    <property type="project" value="UniProtKB-UniRule"/>
</dbReference>
<dbReference type="GO" id="GO:0033290">
    <property type="term" value="C:eukaryotic 48S preinitiation complex"/>
    <property type="evidence" value="ECO:0007669"/>
    <property type="project" value="UniProtKB-UniRule"/>
</dbReference>
<keyword evidence="2 5" id="KW-0396">Initiation factor</keyword>
<dbReference type="InterPro" id="IPR000504">
    <property type="entry name" value="RRM_dom"/>
</dbReference>
<dbReference type="HAMAP" id="MF_03006">
    <property type="entry name" value="eIF3g"/>
    <property type="match status" value="1"/>
</dbReference>
<dbReference type="SUPFAM" id="SSF54928">
    <property type="entry name" value="RNA-binding domain, RBD"/>
    <property type="match status" value="1"/>
</dbReference>
<keyword evidence="3 6" id="KW-0694">RNA-binding</keyword>
<dbReference type="GO" id="GO:0003743">
    <property type="term" value="F:translation initiation factor activity"/>
    <property type="evidence" value="ECO:0007669"/>
    <property type="project" value="UniProtKB-UniRule"/>
</dbReference>
<name>A0A1B2JHY1_PICPA</name>
<dbReference type="GO" id="GO:0001732">
    <property type="term" value="P:formation of cytoplasmic translation initiation complex"/>
    <property type="evidence" value="ECO:0007669"/>
    <property type="project" value="UniProtKB-UniRule"/>
</dbReference>
<evidence type="ECO:0000256" key="7">
    <source>
        <dbReference type="SAM" id="MobiDB-lite"/>
    </source>
</evidence>
<dbReference type="OrthoDB" id="639027at2759"/>